<sequence length="731" mass="79315">MGLSKSRPATTHVKLLVSPPSGRVPWSLLSWLALGSGAALLIAVIVSGARLIVDPYSPNWLKRAFPSLVNSFEAAPQTAADIRAELRSQNLVAGQPLPWPQIDQPKAWFYPILSSDGRAIQELWVYRVRGDLLQRVEQVAIAPMKDSFITTPLVGTASQVASVDSDAPLSSVKLMPGAANPWILLTGQRRYGNTTMAYGQILSYQPHSQRLHRLLNWSSSVGQPPQWRHNKTGETSETKDSQLVVDQTVGLRPSFLLYQLVPNDPPQLKEVSLYRSVYTSNLSTSLYDKALQLAQGAVWSHSLQMMQSAKKALAKDWSPEAQRQLDLIRLHAEKTKAQTAQTWSSQEQHILTYLIDGQWDQALSALEATPAIYESTLKRLERDFDALWRGVTVHLKVHPQDVTTQIWGALLVSARQSAEAGEDWLKQKTRSKQALERLRAVGRSPVIAAVTSADSSPASAAGDQVSTAADSLPTTTGVGRYVGLVGQASVTTTPDKSWLRSQTLPTPVTGQTWYQIEVQLLQDSSGWGRPPASMTGANFWAESQGLRRQMQLFRDSQPVAGVTVHGVKATNASLSLLAIGPDISGPALVATSNSLQWLTTLPWQPAPPVNGVSAGSEATAAPGPDALMAATMGHHLGLAPEQTSQLYPYLQHTTSDLSGDASPEHLFTIGRGIPPEFNLTPGKTMIFSTAGDLLYSDIGQQQSLLALTNKDTEHPATLLVEQAGRYSVVGF</sequence>
<comment type="caution">
    <text evidence="3">The sequence shown here is derived from an EMBL/GenBank/DDBJ whole genome shotgun (WGS) entry which is preliminary data.</text>
</comment>
<gene>
    <name evidence="3" type="ORF">IQ260_03895</name>
</gene>
<dbReference type="RefSeq" id="WP_193991045.1">
    <property type="nucleotide sequence ID" value="NZ_JADEXP010000018.1"/>
</dbReference>
<name>A0A928X1R6_LEPEC</name>
<dbReference type="EMBL" id="JADEXP010000018">
    <property type="protein sequence ID" value="MBE9065791.1"/>
    <property type="molecule type" value="Genomic_DNA"/>
</dbReference>
<dbReference type="Proteomes" id="UP000615026">
    <property type="component" value="Unassembled WGS sequence"/>
</dbReference>
<evidence type="ECO:0000256" key="1">
    <source>
        <dbReference type="SAM" id="MobiDB-lite"/>
    </source>
</evidence>
<evidence type="ECO:0000256" key="2">
    <source>
        <dbReference type="SAM" id="Phobius"/>
    </source>
</evidence>
<protein>
    <submittedName>
        <fullName evidence="3">Uncharacterized protein</fullName>
    </submittedName>
</protein>
<proteinExistence type="predicted"/>
<feature type="transmembrane region" description="Helical" evidence="2">
    <location>
        <begin position="28"/>
        <end position="53"/>
    </location>
</feature>
<keyword evidence="4" id="KW-1185">Reference proteome</keyword>
<keyword evidence="2" id="KW-1133">Transmembrane helix</keyword>
<keyword evidence="2" id="KW-0472">Membrane</keyword>
<accession>A0A928X1R6</accession>
<keyword evidence="2" id="KW-0812">Transmembrane</keyword>
<organism evidence="3 4">
    <name type="scientific">Leptolyngbya cf. ectocarpi LEGE 11479</name>
    <dbReference type="NCBI Taxonomy" id="1828722"/>
    <lineage>
        <taxon>Bacteria</taxon>
        <taxon>Bacillati</taxon>
        <taxon>Cyanobacteriota</taxon>
        <taxon>Cyanophyceae</taxon>
        <taxon>Leptolyngbyales</taxon>
        <taxon>Leptolyngbyaceae</taxon>
        <taxon>Leptolyngbya group</taxon>
        <taxon>Leptolyngbya</taxon>
    </lineage>
</organism>
<feature type="compositionally biased region" description="Low complexity" evidence="1">
    <location>
        <begin position="452"/>
        <end position="461"/>
    </location>
</feature>
<dbReference type="AlphaFoldDB" id="A0A928X1R6"/>
<evidence type="ECO:0000313" key="4">
    <source>
        <dbReference type="Proteomes" id="UP000615026"/>
    </source>
</evidence>
<reference evidence="3" key="1">
    <citation type="submission" date="2020-10" db="EMBL/GenBank/DDBJ databases">
        <authorList>
            <person name="Castelo-Branco R."/>
            <person name="Eusebio N."/>
            <person name="Adriana R."/>
            <person name="Vieira A."/>
            <person name="Brugerolle De Fraissinette N."/>
            <person name="Rezende De Castro R."/>
            <person name="Schneider M.P."/>
            <person name="Vasconcelos V."/>
            <person name="Leao P.N."/>
        </authorList>
    </citation>
    <scope>NUCLEOTIDE SEQUENCE</scope>
    <source>
        <strain evidence="3">LEGE 11479</strain>
    </source>
</reference>
<feature type="region of interest" description="Disordered" evidence="1">
    <location>
        <begin position="452"/>
        <end position="472"/>
    </location>
</feature>
<evidence type="ECO:0000313" key="3">
    <source>
        <dbReference type="EMBL" id="MBE9065791.1"/>
    </source>
</evidence>